<dbReference type="AlphaFoldDB" id="A0A9X1F8E8"/>
<evidence type="ECO:0000313" key="1">
    <source>
        <dbReference type="EMBL" id="MBV7269001.1"/>
    </source>
</evidence>
<dbReference type="Proteomes" id="UP001138894">
    <property type="component" value="Unassembled WGS sequence"/>
</dbReference>
<keyword evidence="1" id="KW-0378">Hydrolase</keyword>
<accession>A0A9X1F8E8</accession>
<dbReference type="Pfam" id="PF13715">
    <property type="entry name" value="CarbopepD_reg_2"/>
    <property type="match status" value="1"/>
</dbReference>
<name>A0A9X1F8E8_9FLAO</name>
<protein>
    <submittedName>
        <fullName evidence="1">Carboxypeptidase-like regulatory domain-containing protein</fullName>
    </submittedName>
</protein>
<sequence length="351" mass="40549">MEKISKVIVLLFLLSSLIIRSQTFIGKVVDSQNLALENVAVYFDNTSIGTVTDSLGNFFINHLETPNKPLVFRLVGYEVLVVDNPLKDNLKKIILYAKPEILDDVIIEADPWTRQRKENYFKSYFLGKNQMKEYCKIQNIEDVDLRFSPSDGILYCTSDKPILVEHKKLSYLIEVDLDYFNLTFNKLNMGDLKFSLSPRIIKGAIRTFYKELVNNGKTSKRKLKLRDEVYELSSLRFYRAMINETLPQDNYKMYYEDTVVDTKEHIRVNKVGAFFSIALKNDTYLIEDKFGNKTQIAPLQQIFIVNKNGYLIDENGGISNKRAFAFRGHLGNLGISMRLPDDYICSNCTKL</sequence>
<proteinExistence type="predicted"/>
<keyword evidence="1" id="KW-0645">Protease</keyword>
<comment type="caution">
    <text evidence="1">The sequence shown here is derived from an EMBL/GenBank/DDBJ whole genome shotgun (WGS) entry which is preliminary data.</text>
</comment>
<keyword evidence="1" id="KW-0121">Carboxypeptidase</keyword>
<keyword evidence="2" id="KW-1185">Reference proteome</keyword>
<reference evidence="1" key="1">
    <citation type="submission" date="2021-04" db="EMBL/GenBank/DDBJ databases">
        <authorList>
            <person name="Pira H."/>
            <person name="Risdian C."/>
            <person name="Wink J."/>
        </authorList>
    </citation>
    <scope>NUCLEOTIDE SEQUENCE</scope>
    <source>
        <strain evidence="1">WHY3</strain>
    </source>
</reference>
<dbReference type="RefSeq" id="WP_218545547.1">
    <property type="nucleotide sequence ID" value="NZ_JAGSPD010000005.1"/>
</dbReference>
<organism evidence="1 2">
    <name type="scientific">Winogradskyella luteola</name>
    <dbReference type="NCBI Taxonomy" id="2828330"/>
    <lineage>
        <taxon>Bacteria</taxon>
        <taxon>Pseudomonadati</taxon>
        <taxon>Bacteroidota</taxon>
        <taxon>Flavobacteriia</taxon>
        <taxon>Flavobacteriales</taxon>
        <taxon>Flavobacteriaceae</taxon>
        <taxon>Winogradskyella</taxon>
    </lineage>
</organism>
<dbReference type="GO" id="GO:0004180">
    <property type="term" value="F:carboxypeptidase activity"/>
    <property type="evidence" value="ECO:0007669"/>
    <property type="project" value="UniProtKB-KW"/>
</dbReference>
<gene>
    <name evidence="1" type="ORF">KCG49_07360</name>
</gene>
<evidence type="ECO:0000313" key="2">
    <source>
        <dbReference type="Proteomes" id="UP001138894"/>
    </source>
</evidence>
<dbReference type="EMBL" id="JAGSPD010000005">
    <property type="protein sequence ID" value="MBV7269001.1"/>
    <property type="molecule type" value="Genomic_DNA"/>
</dbReference>